<evidence type="ECO:0000313" key="4">
    <source>
        <dbReference type="EMBL" id="MBD8525069.1"/>
    </source>
</evidence>
<keyword evidence="5" id="KW-1185">Reference proteome</keyword>
<evidence type="ECO:0000256" key="1">
    <source>
        <dbReference type="SAM" id="MobiDB-lite"/>
    </source>
</evidence>
<feature type="signal peptide" evidence="2">
    <location>
        <begin position="1"/>
        <end position="24"/>
    </location>
</feature>
<organism evidence="4 5">
    <name type="scientific">Pseudomarimonas arenosa</name>
    <dbReference type="NCBI Taxonomy" id="2774145"/>
    <lineage>
        <taxon>Bacteria</taxon>
        <taxon>Pseudomonadati</taxon>
        <taxon>Pseudomonadota</taxon>
        <taxon>Gammaproteobacteria</taxon>
        <taxon>Lysobacterales</taxon>
        <taxon>Lysobacteraceae</taxon>
        <taxon>Pseudomarimonas</taxon>
    </lineage>
</organism>
<gene>
    <name evidence="4" type="ORF">IFO71_04875</name>
</gene>
<evidence type="ECO:0000256" key="2">
    <source>
        <dbReference type="SAM" id="SignalP"/>
    </source>
</evidence>
<evidence type="ECO:0000259" key="3">
    <source>
        <dbReference type="Pfam" id="PF00497"/>
    </source>
</evidence>
<proteinExistence type="predicted"/>
<dbReference type="Pfam" id="PF00497">
    <property type="entry name" value="SBP_bac_3"/>
    <property type="match status" value="1"/>
</dbReference>
<feature type="chain" id="PRO_5043587902" description="Solute-binding protein family 3/N-terminal domain-containing protein" evidence="2">
    <location>
        <begin position="25"/>
        <end position="269"/>
    </location>
</feature>
<dbReference type="InterPro" id="IPR001638">
    <property type="entry name" value="Solute-binding_3/MltF_N"/>
</dbReference>
<keyword evidence="2" id="KW-0732">Signal</keyword>
<dbReference type="EMBL" id="JACYTR010000006">
    <property type="protein sequence ID" value="MBD8525069.1"/>
    <property type="molecule type" value="Genomic_DNA"/>
</dbReference>
<feature type="region of interest" description="Disordered" evidence="1">
    <location>
        <begin position="242"/>
        <end position="269"/>
    </location>
</feature>
<name>A0AAW3ZIL1_9GAMM</name>
<protein>
    <recommendedName>
        <fullName evidence="3">Solute-binding protein family 3/N-terminal domain-containing protein</fullName>
    </recommendedName>
</protein>
<sequence>MQRRSPTHSLALLALLWLTAPAEAVQRVRICVDQADWRPYMWVEAGEVRGLHAEILRTALQSLNLQADFRPMPWIRCQLQAERGDVDAIGPLMYTEVRDKIYFYPKQDSLPDPAQALGENLDVVVTLAALGFEYDGDPQSLPPPVRVPRGWEIAPFLREQGVEVDDGAPNEQAALIKLLREGSGSAVANRLSVELLIEQQDLGEQLHISRQPVRPVPYFLAFSKRSRFTFETRERVWQAIAEQKSRLHRRPSEAQLGGEEPLSGSADQQ</sequence>
<reference evidence="4 5" key="1">
    <citation type="submission" date="2020-09" db="EMBL/GenBank/DDBJ databases">
        <title>Pseudoxanthomonas sp. CAU 1598 isolated from sand of Yaerae Beach.</title>
        <authorList>
            <person name="Kim W."/>
        </authorList>
    </citation>
    <scope>NUCLEOTIDE SEQUENCE [LARGE SCALE GENOMIC DNA]</scope>
    <source>
        <strain evidence="4 5">CAU 1598</strain>
    </source>
</reference>
<accession>A0AAW3ZIL1</accession>
<dbReference type="SUPFAM" id="SSF53850">
    <property type="entry name" value="Periplasmic binding protein-like II"/>
    <property type="match status" value="1"/>
</dbReference>
<feature type="domain" description="Solute-binding protein family 3/N-terminal" evidence="3">
    <location>
        <begin position="30"/>
        <end position="102"/>
    </location>
</feature>
<dbReference type="AlphaFoldDB" id="A0AAW3ZIL1"/>
<dbReference type="RefSeq" id="WP_192028414.1">
    <property type="nucleotide sequence ID" value="NZ_JACYTR010000006.1"/>
</dbReference>
<comment type="caution">
    <text evidence="4">The sequence shown here is derived from an EMBL/GenBank/DDBJ whole genome shotgun (WGS) entry which is preliminary data.</text>
</comment>
<evidence type="ECO:0000313" key="5">
    <source>
        <dbReference type="Proteomes" id="UP000613768"/>
    </source>
</evidence>
<dbReference type="Gene3D" id="3.40.190.10">
    <property type="entry name" value="Periplasmic binding protein-like II"/>
    <property type="match status" value="1"/>
</dbReference>
<dbReference type="Proteomes" id="UP000613768">
    <property type="component" value="Unassembled WGS sequence"/>
</dbReference>